<feature type="compositionally biased region" description="Low complexity" evidence="14">
    <location>
        <begin position="1399"/>
        <end position="1412"/>
    </location>
</feature>
<feature type="compositionally biased region" description="Polar residues" evidence="14">
    <location>
        <begin position="486"/>
        <end position="510"/>
    </location>
</feature>
<proteinExistence type="inferred from homology"/>
<dbReference type="SMART" id="SM00485">
    <property type="entry name" value="XPGN"/>
    <property type="match status" value="1"/>
</dbReference>
<dbReference type="PANTHER" id="PTHR16171">
    <property type="entry name" value="DNA REPAIR PROTEIN COMPLEMENTING XP-G CELLS-RELATED"/>
    <property type="match status" value="1"/>
</dbReference>
<feature type="compositionally biased region" description="Low complexity" evidence="14">
    <location>
        <begin position="903"/>
        <end position="924"/>
    </location>
</feature>
<evidence type="ECO:0000256" key="12">
    <source>
        <dbReference type="ARBA" id="ARBA00038112"/>
    </source>
</evidence>
<evidence type="ECO:0000256" key="3">
    <source>
        <dbReference type="ARBA" id="ARBA00005283"/>
    </source>
</evidence>
<feature type="compositionally biased region" description="Basic and acidic residues" evidence="14">
    <location>
        <begin position="943"/>
        <end position="975"/>
    </location>
</feature>
<dbReference type="GO" id="GO:0005634">
    <property type="term" value="C:nucleus"/>
    <property type="evidence" value="ECO:0007669"/>
    <property type="project" value="UniProtKB-SubCell"/>
</dbReference>
<feature type="region of interest" description="Disordered" evidence="14">
    <location>
        <begin position="1393"/>
        <end position="1464"/>
    </location>
</feature>
<evidence type="ECO:0000259" key="15">
    <source>
        <dbReference type="SMART" id="SM00484"/>
    </source>
</evidence>
<keyword evidence="5" id="KW-0479">Metal-binding</keyword>
<dbReference type="FunFam" id="1.10.150.20:FF:000030">
    <property type="entry name" value="Flap endonuclease GEN-like 1"/>
    <property type="match status" value="1"/>
</dbReference>
<evidence type="ECO:0000256" key="6">
    <source>
        <dbReference type="ARBA" id="ARBA00022759"/>
    </source>
</evidence>
<protein>
    <submittedName>
        <fullName evidence="17">DNA repair protein rad2</fullName>
    </submittedName>
</protein>
<evidence type="ECO:0000256" key="14">
    <source>
        <dbReference type="SAM" id="MobiDB-lite"/>
    </source>
</evidence>
<dbReference type="Proteomes" id="UP001214628">
    <property type="component" value="Chromosome 4"/>
</dbReference>
<dbReference type="EMBL" id="CP118378">
    <property type="protein sequence ID" value="WFD44385.1"/>
    <property type="molecule type" value="Genomic_DNA"/>
</dbReference>
<keyword evidence="4" id="KW-0540">Nuclease</keyword>
<dbReference type="InterPro" id="IPR006086">
    <property type="entry name" value="XPG-I_dom"/>
</dbReference>
<dbReference type="InterPro" id="IPR029060">
    <property type="entry name" value="PIN-like_dom_sf"/>
</dbReference>
<dbReference type="Pfam" id="PF00752">
    <property type="entry name" value="XPG_N"/>
    <property type="match status" value="1"/>
</dbReference>
<dbReference type="PRINTS" id="PR00066">
    <property type="entry name" value="XRODRMPGMNTG"/>
</dbReference>
<feature type="compositionally biased region" description="Acidic residues" evidence="14">
    <location>
        <begin position="563"/>
        <end position="574"/>
    </location>
</feature>
<feature type="compositionally biased region" description="Polar residues" evidence="14">
    <location>
        <begin position="541"/>
        <end position="555"/>
    </location>
</feature>
<keyword evidence="6" id="KW-0255">Endonuclease</keyword>
<reference evidence="17" key="1">
    <citation type="submission" date="2023-02" db="EMBL/GenBank/DDBJ databases">
        <title>Mating type loci evolution in Malassezia.</title>
        <authorList>
            <person name="Coelho M.A."/>
        </authorList>
    </citation>
    <scope>NUCLEOTIDE SEQUENCE</scope>
    <source>
        <strain evidence="17">CBS 14136</strain>
    </source>
</reference>
<organism evidence="17 18">
    <name type="scientific">Malassezia psittaci</name>
    <dbReference type="NCBI Taxonomy" id="1821823"/>
    <lineage>
        <taxon>Eukaryota</taxon>
        <taxon>Fungi</taxon>
        <taxon>Dikarya</taxon>
        <taxon>Basidiomycota</taxon>
        <taxon>Ustilaginomycotina</taxon>
        <taxon>Malasseziomycetes</taxon>
        <taxon>Malasseziales</taxon>
        <taxon>Malasseziaceae</taxon>
        <taxon>Malassezia</taxon>
    </lineage>
</organism>
<feature type="compositionally biased region" description="Polar residues" evidence="14">
    <location>
        <begin position="996"/>
        <end position="1022"/>
    </location>
</feature>
<dbReference type="InterPro" id="IPR036279">
    <property type="entry name" value="5-3_exonuclease_C_sf"/>
</dbReference>
<feature type="compositionally biased region" description="Polar residues" evidence="14">
    <location>
        <begin position="816"/>
        <end position="832"/>
    </location>
</feature>
<dbReference type="GO" id="GO:0006289">
    <property type="term" value="P:nucleotide-excision repair"/>
    <property type="evidence" value="ECO:0007669"/>
    <property type="project" value="InterPro"/>
</dbReference>
<evidence type="ECO:0000256" key="1">
    <source>
        <dbReference type="ARBA" id="ARBA00001946"/>
    </source>
</evidence>
<dbReference type="InterPro" id="IPR006085">
    <property type="entry name" value="XPG_DNA_repair_N"/>
</dbReference>
<name>A0AAF0JF88_9BASI</name>
<dbReference type="SUPFAM" id="SSF88723">
    <property type="entry name" value="PIN domain-like"/>
    <property type="match status" value="1"/>
</dbReference>
<evidence type="ECO:0000313" key="17">
    <source>
        <dbReference type="EMBL" id="WFD44385.1"/>
    </source>
</evidence>
<dbReference type="InterPro" id="IPR019974">
    <property type="entry name" value="XPG_CS"/>
</dbReference>
<keyword evidence="18" id="KW-1185">Reference proteome</keyword>
<feature type="coiled-coil region" evidence="13">
    <location>
        <begin position="1094"/>
        <end position="1125"/>
    </location>
</feature>
<evidence type="ECO:0000256" key="8">
    <source>
        <dbReference type="ARBA" id="ARBA00022801"/>
    </source>
</evidence>
<dbReference type="PROSITE" id="PS00842">
    <property type="entry name" value="XPG_2"/>
    <property type="match status" value="1"/>
</dbReference>
<feature type="domain" description="XPG-I" evidence="15">
    <location>
        <begin position="1135"/>
        <end position="1204"/>
    </location>
</feature>
<dbReference type="GO" id="GO:0046872">
    <property type="term" value="F:metal ion binding"/>
    <property type="evidence" value="ECO:0007669"/>
    <property type="project" value="UniProtKB-KW"/>
</dbReference>
<sequence length="1464" mass="161300">MGVQGLWQLLQPAARPVTLESLQGKKLAIDSSIWLYHFQMAMRDKEGRTLANAHILGFLWRILKLLFYGIQPVFVFDGGAPVQKRRTLANRKQRKTDAVETHARAAEKLLAAQLRQAALAHLHGPASTSRDDQLAEGTVYYDTQGRTNLPQITGRLNDTSTTSTPATENSNASGPPSTAAASAGKRKDWHKDPYQLPALEEPLHSEQGKKRDLRLATEGELRALMHTLAPDDLDTNSELFRSLPPELQYELVGDLRAQSRSTSYHRLQDMLAAAPTPIDFSRAQIAGLRTRNNLTQKVLTVTDEIGSANIQVPVRVAGARNREYVLVHIDEGDGGWALGTRDAGTTQQRAIDVDAHETKHAPLAHIEDDNDDIDAMAMEEVEIPDIPTAVDPELDALVHLESDPVARKERALKVLGARAEHHRRQKRTESGLDAREERMYGHAKQTAPSTLFRDEDPTDDGTNLQQIPDDSLATDMSGDIAATDKPAQSSAAQDASKVSNHSSTQKSHLSQALLRKRSFARVDSSDDSPDPDFVPERRTVESSPDTISSKSSVGQVESGHTDDLDEDAMEDVEIPDAHQSDEAPTEDIIDSATNLTERISLPAKAALPAETALPADSGLPPKNSHYKLSARNTNANKKSSTSLNTGAATEHDLSSSPATTSATAKQPNIPATAKQPSKGAKQPIAPRRPRQGSVEANDAMQNHLTPEISSAPRTAQSLSRFPPTTDETSVASPTRIKTERIDHDDDNHGPLASQPLQSSASIPTTEKESEQCSDSQHNPETLVGQKSYEDDTGLLLLHSNPALRSDDYKVAHKEQQQTVKLQSSSASPTRRANSIMIDPPSSPLPMVVAETKVEKESSGLEKLKNTEPKASNLTSQMHLVSDTGSQSSSPSPSPSPFETKSPLEAQSQLQRQSQAQSQSQPEAQRPSRRSSQEQPEAQPKPQPESKPKQHLELKPKKHLEQQPEQQPESKPESRPKSPPSTSLSPSIPTDIPSVEKLQQNTNTDHYLETLPSSLNHQQIQKNKPTDRESMSPTPFEWSPSASPEPANFGSDGFPLPHADELAEIEQHEQQALEQMDGDMSEYTTFLNTNPDHSVQNMQKEVEAEVEALRKERARLRRNEEDVTLQMAAEVQALLRLFGLPYITAPMEAEAQCAQLAIQKLVDGIITDDSDVFLFGGTPVYRNMFNDRRMVECYLLSDIERELSLSRDRLISLAFLLGSDYTEGLDGVGPVLAMEILSLYPGPDGLRQFRQWWQQVQIGAEHDANDPNSTVRRRIKKSLRNRVHLSEDWPDLSTREAYVAPSVDSSDEPFVWGRADLDALRAFLNQYLHWPVTKSDQYLLPVIEQQRKNDRMHRVQATLDQSGFVSGRLVGERGHRPAPTYGSARLQQVVNAFKAQHSPASSASASSSSTSTTRCKKRRAPRAMSSTPAPPDAESNDTEYTPRPTRSRARKPRASDAGRAESLLE</sequence>
<feature type="compositionally biased region" description="Polar residues" evidence="14">
    <location>
        <begin position="146"/>
        <end position="168"/>
    </location>
</feature>
<dbReference type="InterPro" id="IPR006084">
    <property type="entry name" value="XPG/Rad2"/>
</dbReference>
<feature type="compositionally biased region" description="Polar residues" evidence="14">
    <location>
        <begin position="868"/>
        <end position="884"/>
    </location>
</feature>
<feature type="compositionally biased region" description="Basic and acidic residues" evidence="14">
    <location>
        <begin position="427"/>
        <end position="440"/>
    </location>
</feature>
<comment type="similarity">
    <text evidence="3">Belongs to the XPG/RAD2 endonuclease family. XPG subfamily.</text>
</comment>
<feature type="compositionally biased region" description="Polar residues" evidence="14">
    <location>
        <begin position="630"/>
        <end position="647"/>
    </location>
</feature>
<feature type="region of interest" description="Disordered" evidence="14">
    <location>
        <begin position="146"/>
        <end position="188"/>
    </location>
</feature>
<dbReference type="InterPro" id="IPR001044">
    <property type="entry name" value="XPG/Rad2_eukaryotes"/>
</dbReference>
<evidence type="ECO:0000313" key="18">
    <source>
        <dbReference type="Proteomes" id="UP001214628"/>
    </source>
</evidence>
<keyword evidence="7" id="KW-0227">DNA damage</keyword>
<comment type="similarity">
    <text evidence="12">Belongs to the XPG/RAD2 endonuclease family. GEN subfamily.</text>
</comment>
<dbReference type="PRINTS" id="PR00853">
    <property type="entry name" value="XPGRADSUPER"/>
</dbReference>
<dbReference type="Gene3D" id="1.10.150.20">
    <property type="entry name" value="5' to 3' exonuclease, C-terminal subdomain"/>
    <property type="match status" value="1"/>
</dbReference>
<feature type="compositionally biased region" description="Basic and acidic residues" evidence="14">
    <location>
        <begin position="736"/>
        <end position="748"/>
    </location>
</feature>
<feature type="compositionally biased region" description="Low complexity" evidence="14">
    <location>
        <begin position="169"/>
        <end position="183"/>
    </location>
</feature>
<dbReference type="Pfam" id="PF00867">
    <property type="entry name" value="XPG_I"/>
    <property type="match status" value="1"/>
</dbReference>
<keyword evidence="9" id="KW-0460">Magnesium</keyword>
<dbReference type="Gene3D" id="3.40.50.1010">
    <property type="entry name" value="5'-nuclease"/>
    <property type="match status" value="2"/>
</dbReference>
<feature type="compositionally biased region" description="Polar residues" evidence="14">
    <location>
        <begin position="699"/>
        <end position="719"/>
    </location>
</feature>
<keyword evidence="8" id="KW-0378">Hydrolase</keyword>
<dbReference type="GO" id="GO:0048256">
    <property type="term" value="F:flap endonuclease activity"/>
    <property type="evidence" value="ECO:0007669"/>
    <property type="project" value="UniProtKB-ARBA"/>
</dbReference>
<evidence type="ECO:0000256" key="2">
    <source>
        <dbReference type="ARBA" id="ARBA00004123"/>
    </source>
</evidence>
<dbReference type="SUPFAM" id="SSF47807">
    <property type="entry name" value="5' to 3' exonuclease, C-terminal subdomain"/>
    <property type="match status" value="1"/>
</dbReference>
<feature type="compositionally biased region" description="Low complexity" evidence="14">
    <location>
        <begin position="979"/>
        <end position="992"/>
    </location>
</feature>
<dbReference type="GO" id="GO:0003697">
    <property type="term" value="F:single-stranded DNA binding"/>
    <property type="evidence" value="ECO:0007669"/>
    <property type="project" value="InterPro"/>
</dbReference>
<evidence type="ECO:0000256" key="10">
    <source>
        <dbReference type="ARBA" id="ARBA00023204"/>
    </source>
</evidence>
<comment type="cofactor">
    <cofactor evidence="1">
        <name>Mg(2+)</name>
        <dbReference type="ChEBI" id="CHEBI:18420"/>
    </cofactor>
</comment>
<dbReference type="CDD" id="cd09868">
    <property type="entry name" value="PIN_XPG_RAD2"/>
    <property type="match status" value="2"/>
</dbReference>
<keyword evidence="13" id="KW-0175">Coiled coil</keyword>
<keyword evidence="10" id="KW-0234">DNA repair</keyword>
<feature type="compositionally biased region" description="Polar residues" evidence="14">
    <location>
        <begin position="754"/>
        <end position="764"/>
    </location>
</feature>
<feature type="region of interest" description="Disordered" evidence="14">
    <location>
        <begin position="611"/>
        <end position="785"/>
    </location>
</feature>
<dbReference type="InterPro" id="IPR008918">
    <property type="entry name" value="HhH2"/>
</dbReference>
<dbReference type="CDD" id="cd09904">
    <property type="entry name" value="H3TH_XPG"/>
    <property type="match status" value="1"/>
</dbReference>
<gene>
    <name evidence="17" type="primary">RAD2</name>
    <name evidence="17" type="ORF">MPSI1_003053</name>
</gene>
<feature type="region of interest" description="Disordered" evidence="14">
    <location>
        <begin position="416"/>
        <end position="595"/>
    </location>
</feature>
<comment type="subcellular location">
    <subcellularLocation>
        <location evidence="2">Nucleus</location>
    </subcellularLocation>
</comment>
<feature type="compositionally biased region" description="Basic and acidic residues" evidence="14">
    <location>
        <begin position="851"/>
        <end position="867"/>
    </location>
</feature>
<evidence type="ECO:0000256" key="7">
    <source>
        <dbReference type="ARBA" id="ARBA00022763"/>
    </source>
</evidence>
<accession>A0AAF0JF88</accession>
<evidence type="ECO:0000259" key="16">
    <source>
        <dbReference type="SMART" id="SM00485"/>
    </source>
</evidence>
<evidence type="ECO:0000256" key="11">
    <source>
        <dbReference type="ARBA" id="ARBA00023242"/>
    </source>
</evidence>
<dbReference type="SMART" id="SM00279">
    <property type="entry name" value="HhH2"/>
    <property type="match status" value="1"/>
</dbReference>
<evidence type="ECO:0000256" key="4">
    <source>
        <dbReference type="ARBA" id="ARBA00022722"/>
    </source>
</evidence>
<feature type="region of interest" description="Disordered" evidence="14">
    <location>
        <begin position="811"/>
        <end position="1056"/>
    </location>
</feature>
<keyword evidence="11" id="KW-0539">Nucleus</keyword>
<evidence type="ECO:0000256" key="5">
    <source>
        <dbReference type="ARBA" id="ARBA00022723"/>
    </source>
</evidence>
<feature type="domain" description="XPG N-terminal" evidence="16">
    <location>
        <begin position="1"/>
        <end position="98"/>
    </location>
</feature>
<feature type="compositionally biased region" description="Low complexity" evidence="14">
    <location>
        <begin position="654"/>
        <end position="664"/>
    </location>
</feature>
<evidence type="ECO:0000256" key="13">
    <source>
        <dbReference type="SAM" id="Coils"/>
    </source>
</evidence>
<dbReference type="SMART" id="SM00484">
    <property type="entry name" value="XPGI"/>
    <property type="match status" value="1"/>
</dbReference>
<evidence type="ECO:0000256" key="9">
    <source>
        <dbReference type="ARBA" id="ARBA00022842"/>
    </source>
</evidence>
<dbReference type="PANTHER" id="PTHR16171:SF7">
    <property type="entry name" value="DNA REPAIR PROTEIN RAD2"/>
    <property type="match status" value="1"/>
</dbReference>